<feature type="binding site" evidence="5">
    <location>
        <position position="60"/>
    </location>
    <ligand>
        <name>[4Fe-4S] cluster</name>
        <dbReference type="ChEBI" id="CHEBI:49883"/>
        <note>4Fe-4S-S-AdoMet</note>
    </ligand>
</feature>
<keyword evidence="4 5" id="KW-0411">Iron-sulfur</keyword>
<dbReference type="InterPro" id="IPR058240">
    <property type="entry name" value="rSAM_sf"/>
</dbReference>
<evidence type="ECO:0000256" key="1">
    <source>
        <dbReference type="ARBA" id="ARBA00022691"/>
    </source>
</evidence>
<dbReference type="PANTHER" id="PTHR43075:SF1">
    <property type="entry name" value="FORMATE LYASE ACTIVATING ENZYME, PUTATIVE (AFU_ORTHOLOGUE AFUA_2G15630)-RELATED"/>
    <property type="match status" value="1"/>
</dbReference>
<keyword evidence="1 5" id="KW-0949">S-adenosyl-L-methionine</keyword>
<evidence type="ECO:0000256" key="3">
    <source>
        <dbReference type="ARBA" id="ARBA00023004"/>
    </source>
</evidence>
<dbReference type="SFLD" id="SFLDG01099">
    <property type="entry name" value="Uncharacterised_Radical_SAM_Su"/>
    <property type="match status" value="1"/>
</dbReference>
<proteinExistence type="predicted"/>
<dbReference type="PANTHER" id="PTHR43075">
    <property type="entry name" value="FORMATE LYASE ACTIVATING ENZYME, PUTATIVE (AFU_ORTHOLOGUE AFUA_2G15630)-RELATED"/>
    <property type="match status" value="1"/>
</dbReference>
<dbReference type="InterPro" id="IPR040085">
    <property type="entry name" value="MJ0674-like"/>
</dbReference>
<gene>
    <name evidence="7" type="ORF">BACPEC_00850</name>
</gene>
<evidence type="ECO:0000259" key="6">
    <source>
        <dbReference type="Pfam" id="PF04055"/>
    </source>
</evidence>
<dbReference type="EMBL" id="ABVQ01000035">
    <property type="protein sequence ID" value="EEC57866.1"/>
    <property type="molecule type" value="Genomic_DNA"/>
</dbReference>
<feature type="binding site" evidence="5">
    <location>
        <position position="56"/>
    </location>
    <ligand>
        <name>[4Fe-4S] cluster</name>
        <dbReference type="ChEBI" id="CHEBI:49883"/>
        <note>4Fe-4S-S-AdoMet</note>
    </ligand>
</feature>
<dbReference type="HOGENOM" id="CLU_062674_0_1_9"/>
<accession>B7AQ94</accession>
<keyword evidence="3 5" id="KW-0408">Iron</keyword>
<dbReference type="InterPro" id="IPR016431">
    <property type="entry name" value="Pyrv-formate_lyase-activ_prd"/>
</dbReference>
<dbReference type="eggNOG" id="COG1313">
    <property type="taxonomic scope" value="Bacteria"/>
</dbReference>
<dbReference type="CDD" id="cd01335">
    <property type="entry name" value="Radical_SAM"/>
    <property type="match status" value="1"/>
</dbReference>
<keyword evidence="8" id="KW-1185">Reference proteome</keyword>
<reference evidence="7 8" key="2">
    <citation type="submission" date="2008-11" db="EMBL/GenBank/DDBJ databases">
        <authorList>
            <person name="Fulton L."/>
            <person name="Clifton S."/>
            <person name="Fulton B."/>
            <person name="Xu J."/>
            <person name="Minx P."/>
            <person name="Pepin K.H."/>
            <person name="Johnson M."/>
            <person name="Bhonagiri V."/>
            <person name="Nash W.E."/>
            <person name="Mardis E.R."/>
            <person name="Wilson R.K."/>
        </authorList>
    </citation>
    <scope>NUCLEOTIDE SEQUENCE [LARGE SCALE GENOMIC DNA]</scope>
    <source>
        <strain evidence="7 8">ATCC 43243</strain>
    </source>
</reference>
<sequence length="304" mass="34436">MNCNLCPRKCNADRNQKNGYCGAPERLRVARAALHMWEEPCISGNNGSGAVFFSGCTLRCVFCQNHDIAAGLNGKEISTERLRDIFLELQDKKANNINLVTPSHYVPRIAAALDMAKQQGLKIPIVYNTSSYENVDTLKMMDGLTDVYLPDMKYTDSRLSMRYSYARDYFDVAAKALEEMYRQVENPVFADKDTAKQLGIEEDMMIKGIIVRHLCLPGQIEDSKRVLDYVYENYGDAVYISIMNQYTPLDNVKDIPELNRRVTDEEYSELIDYAQNLGIVNGFIQEGTTALESFIPDFGSYEGV</sequence>
<evidence type="ECO:0000256" key="2">
    <source>
        <dbReference type="ARBA" id="ARBA00022723"/>
    </source>
</evidence>
<dbReference type="SFLD" id="SFLDS00029">
    <property type="entry name" value="Radical_SAM"/>
    <property type="match status" value="1"/>
</dbReference>
<dbReference type="GO" id="GO:0046872">
    <property type="term" value="F:metal ion binding"/>
    <property type="evidence" value="ECO:0007669"/>
    <property type="project" value="UniProtKB-KW"/>
</dbReference>
<evidence type="ECO:0000313" key="8">
    <source>
        <dbReference type="Proteomes" id="UP000003136"/>
    </source>
</evidence>
<dbReference type="InterPro" id="IPR013785">
    <property type="entry name" value="Aldolase_TIM"/>
</dbReference>
<dbReference type="Pfam" id="PF04055">
    <property type="entry name" value="Radical_SAM"/>
    <property type="match status" value="1"/>
</dbReference>
<dbReference type="Proteomes" id="UP000003136">
    <property type="component" value="Unassembled WGS sequence"/>
</dbReference>
<protein>
    <recommendedName>
        <fullName evidence="6">Radical SAM core domain-containing protein</fullName>
    </recommendedName>
</protein>
<organism evidence="7 8">
    <name type="scientific">[Bacteroides] pectinophilus ATCC 43243</name>
    <dbReference type="NCBI Taxonomy" id="483218"/>
    <lineage>
        <taxon>Bacteria</taxon>
        <taxon>Bacillati</taxon>
        <taxon>Bacillota</taxon>
        <taxon>Clostridia</taxon>
        <taxon>Eubacteriales</taxon>
    </lineage>
</organism>
<dbReference type="SUPFAM" id="SSF102114">
    <property type="entry name" value="Radical SAM enzymes"/>
    <property type="match status" value="1"/>
</dbReference>
<dbReference type="STRING" id="483218.BACPEC_00850"/>
<dbReference type="AlphaFoldDB" id="B7AQ94"/>
<name>B7AQ94_9FIRM</name>
<dbReference type="PIRSF" id="PIRSF004869">
    <property type="entry name" value="PflX_prd"/>
    <property type="match status" value="1"/>
</dbReference>
<comment type="cofactor">
    <cofactor evidence="5">
        <name>[4Fe-4S] cluster</name>
        <dbReference type="ChEBI" id="CHEBI:49883"/>
    </cofactor>
    <text evidence="5">Binds 1 [4Fe-4S] cluster. The cluster is coordinated with 3 cysteines and an exchangeable S-adenosyl-L-methionine.</text>
</comment>
<comment type="caution">
    <text evidence="7">The sequence shown here is derived from an EMBL/GenBank/DDBJ whole genome shotgun (WGS) entry which is preliminary data.</text>
</comment>
<evidence type="ECO:0000313" key="7">
    <source>
        <dbReference type="EMBL" id="EEC57866.1"/>
    </source>
</evidence>
<feature type="binding site" evidence="5">
    <location>
        <position position="63"/>
    </location>
    <ligand>
        <name>[4Fe-4S] cluster</name>
        <dbReference type="ChEBI" id="CHEBI:49883"/>
        <note>4Fe-4S-S-AdoMet</note>
    </ligand>
</feature>
<keyword evidence="2 5" id="KW-0479">Metal-binding</keyword>
<dbReference type="GO" id="GO:0003824">
    <property type="term" value="F:catalytic activity"/>
    <property type="evidence" value="ECO:0007669"/>
    <property type="project" value="InterPro"/>
</dbReference>
<evidence type="ECO:0000256" key="5">
    <source>
        <dbReference type="PIRSR" id="PIRSR004869-50"/>
    </source>
</evidence>
<reference evidence="7 8" key="1">
    <citation type="submission" date="2008-11" db="EMBL/GenBank/DDBJ databases">
        <title>Draft genome sequence of Bacteroides pectinophilus (ATCC 43243).</title>
        <authorList>
            <person name="Sudarsanam P."/>
            <person name="Ley R."/>
            <person name="Guruge J."/>
            <person name="Turnbaugh P.J."/>
            <person name="Mahowald M."/>
            <person name="Liep D."/>
            <person name="Gordon J."/>
        </authorList>
    </citation>
    <scope>NUCLEOTIDE SEQUENCE [LARGE SCALE GENOMIC DNA]</scope>
    <source>
        <strain evidence="7 8">ATCC 43243</strain>
    </source>
</reference>
<dbReference type="GO" id="GO:0051536">
    <property type="term" value="F:iron-sulfur cluster binding"/>
    <property type="evidence" value="ECO:0007669"/>
    <property type="project" value="UniProtKB-KW"/>
</dbReference>
<dbReference type="Gene3D" id="3.20.20.70">
    <property type="entry name" value="Aldolase class I"/>
    <property type="match status" value="1"/>
</dbReference>
<feature type="domain" description="Radical SAM core" evidence="6">
    <location>
        <begin position="52"/>
        <end position="181"/>
    </location>
</feature>
<dbReference type="InterPro" id="IPR007197">
    <property type="entry name" value="rSAM"/>
</dbReference>
<evidence type="ECO:0000256" key="4">
    <source>
        <dbReference type="ARBA" id="ARBA00023014"/>
    </source>
</evidence>